<dbReference type="Pfam" id="PF13549">
    <property type="entry name" value="ATP-grasp_5"/>
    <property type="match status" value="1"/>
</dbReference>
<name>A0ABT9EC61_9PROT</name>
<keyword evidence="4" id="KW-1185">Reference proteome</keyword>
<dbReference type="PANTHER" id="PTHR42793">
    <property type="entry name" value="COA BINDING DOMAIN CONTAINING PROTEIN"/>
    <property type="match status" value="1"/>
</dbReference>
<proteinExistence type="predicted"/>
<evidence type="ECO:0000256" key="1">
    <source>
        <dbReference type="ARBA" id="ARBA00022532"/>
    </source>
</evidence>
<dbReference type="SUPFAM" id="SSF56059">
    <property type="entry name" value="Glutathione synthetase ATP-binding domain-like"/>
    <property type="match status" value="1"/>
</dbReference>
<protein>
    <submittedName>
        <fullName evidence="3">Acetate--CoA ligase family protein</fullName>
    </submittedName>
</protein>
<keyword evidence="3" id="KW-0436">Ligase</keyword>
<keyword evidence="1" id="KW-0816">Tricarboxylic acid cycle</keyword>
<dbReference type="InterPro" id="IPR036291">
    <property type="entry name" value="NAD(P)-bd_dom_sf"/>
</dbReference>
<evidence type="ECO:0000313" key="3">
    <source>
        <dbReference type="EMBL" id="MDO9713797.1"/>
    </source>
</evidence>
<dbReference type="Gene3D" id="3.30.470.20">
    <property type="entry name" value="ATP-grasp fold, B domain"/>
    <property type="match status" value="1"/>
</dbReference>
<dbReference type="Proteomes" id="UP001243009">
    <property type="component" value="Unassembled WGS sequence"/>
</dbReference>
<evidence type="ECO:0000313" key="4">
    <source>
        <dbReference type="Proteomes" id="UP001243009"/>
    </source>
</evidence>
<gene>
    <name evidence="3" type="ORF">Q7A36_36140</name>
</gene>
<dbReference type="Gene3D" id="3.40.50.720">
    <property type="entry name" value="NAD(P)-binding Rossmann-like Domain"/>
    <property type="match status" value="1"/>
</dbReference>
<sequence length="694" mass="70881">MTAIGKLLRPRSVAVIGASADSSRMTGRPVGYLQKHGFTGAIYPVNPRAKEIAGLPCYPDVASLPEAPDAAIILLGADKVEPAVRALAERGTAAAVVLAGGFAESGGEGGSRQQALKQAAGSMRLLGPNTIGLVNLTDRITLSATGALEVGDLPAGRISVVSQSGGILGSLLSRAADRGIGFAKLVATGNEADLDSTDVLEELLDDPAADVIAMYLEGLRRPDRFRTAAQRAAELGKPIVVFKVGRSEAGERSASSHTGALAGADRMFDALFRQLGVIRAQTFSDLLDISAALASGKRAAGKRIAVLTSTGGAGTLLADACGITGFALPEPDAATAGRIAALLGEDEKAGAARNPVDVTLAGVKPEVFRSAIAALLDSPSYDAVVTVVGSSALAQPDLVAGAVTECAARTDKSLLVYVSPHAPRIVELLNRQRVPAFTAPESIATVLEALQRRPVLFAPESAAALSAPANLPVGPLNEAESKALFADFGVPATREFAVVDAAGAAAAAAQLGGKVVLKILSRHVAHKSDVGGVRVGLTAEEIPAACAEMLERLRQAGAPTPEGFLVGELARAEVEMILGFHRDPQLGPAVLLGLGGVTAELFEDSTLRLLPIGRTDAEAMVGELRAAKLLAGYRGAPPCDVPALVDAVLAFARMAGALGERLVEAEINPLFVGQVGQGVRAVDGLAVLQSATPA</sequence>
<dbReference type="Pfam" id="PF13380">
    <property type="entry name" value="CoA_binding_2"/>
    <property type="match status" value="1"/>
</dbReference>
<dbReference type="EMBL" id="JAUTWS010000122">
    <property type="protein sequence ID" value="MDO9713797.1"/>
    <property type="molecule type" value="Genomic_DNA"/>
</dbReference>
<accession>A0ABT9EC61</accession>
<dbReference type="RefSeq" id="WP_305108645.1">
    <property type="nucleotide sequence ID" value="NZ_JAUTWS010000122.1"/>
</dbReference>
<dbReference type="Gene3D" id="3.40.50.261">
    <property type="entry name" value="Succinyl-CoA synthetase domains"/>
    <property type="match status" value="2"/>
</dbReference>
<dbReference type="InterPro" id="IPR016102">
    <property type="entry name" value="Succinyl-CoA_synth-like"/>
</dbReference>
<dbReference type="SMART" id="SM00881">
    <property type="entry name" value="CoA_binding"/>
    <property type="match status" value="1"/>
</dbReference>
<dbReference type="GO" id="GO:0016874">
    <property type="term" value="F:ligase activity"/>
    <property type="evidence" value="ECO:0007669"/>
    <property type="project" value="UniProtKB-KW"/>
</dbReference>
<dbReference type="InterPro" id="IPR032875">
    <property type="entry name" value="Succ_CoA_lig_flav_dom"/>
</dbReference>
<dbReference type="Pfam" id="PF13607">
    <property type="entry name" value="Succ_CoA_lig"/>
    <property type="match status" value="1"/>
</dbReference>
<reference evidence="3 4" key="1">
    <citation type="submission" date="2023-08" db="EMBL/GenBank/DDBJ databases">
        <title>The draft genome sequence of Paracraurococcus sp. LOR1-02.</title>
        <authorList>
            <person name="Kingkaew E."/>
            <person name="Tanasupawat S."/>
        </authorList>
    </citation>
    <scope>NUCLEOTIDE SEQUENCE [LARGE SCALE GENOMIC DNA]</scope>
    <source>
        <strain evidence="3 4">LOR1-02</strain>
    </source>
</reference>
<dbReference type="Gene3D" id="3.30.1490.20">
    <property type="entry name" value="ATP-grasp fold, A domain"/>
    <property type="match status" value="1"/>
</dbReference>
<organism evidence="3 4">
    <name type="scientific">Paracraurococcus lichenis</name>
    <dbReference type="NCBI Taxonomy" id="3064888"/>
    <lineage>
        <taxon>Bacteria</taxon>
        <taxon>Pseudomonadati</taxon>
        <taxon>Pseudomonadota</taxon>
        <taxon>Alphaproteobacteria</taxon>
        <taxon>Acetobacterales</taxon>
        <taxon>Roseomonadaceae</taxon>
        <taxon>Paracraurococcus</taxon>
    </lineage>
</organism>
<evidence type="ECO:0000259" key="2">
    <source>
        <dbReference type="SMART" id="SM00881"/>
    </source>
</evidence>
<feature type="domain" description="CoA-binding" evidence="2">
    <location>
        <begin position="7"/>
        <end position="102"/>
    </location>
</feature>
<dbReference type="InterPro" id="IPR013815">
    <property type="entry name" value="ATP_grasp_subdomain_1"/>
</dbReference>
<dbReference type="InterPro" id="IPR003781">
    <property type="entry name" value="CoA-bd"/>
</dbReference>
<dbReference type="PANTHER" id="PTHR42793:SF4">
    <property type="entry name" value="BLL6376 PROTEIN"/>
    <property type="match status" value="1"/>
</dbReference>
<dbReference type="SUPFAM" id="SSF51735">
    <property type="entry name" value="NAD(P)-binding Rossmann-fold domains"/>
    <property type="match status" value="1"/>
</dbReference>
<comment type="caution">
    <text evidence="3">The sequence shown here is derived from an EMBL/GenBank/DDBJ whole genome shotgun (WGS) entry which is preliminary data.</text>
</comment>
<dbReference type="SUPFAM" id="SSF52210">
    <property type="entry name" value="Succinyl-CoA synthetase domains"/>
    <property type="match status" value="2"/>
</dbReference>